<dbReference type="RefSeq" id="XP_025366363.1">
    <property type="nucleotide sequence ID" value="XM_025517332.1"/>
</dbReference>
<reference evidence="1 2" key="1">
    <citation type="journal article" date="2018" name="Mol. Biol. Evol.">
        <title>Broad Genomic Sampling Reveals a Smut Pathogenic Ancestry of the Fungal Clade Ustilaginomycotina.</title>
        <authorList>
            <person name="Kijpornyongpan T."/>
            <person name="Mondo S.J."/>
            <person name="Barry K."/>
            <person name="Sandor L."/>
            <person name="Lee J."/>
            <person name="Lipzen A."/>
            <person name="Pangilinan J."/>
            <person name="LaButti K."/>
            <person name="Hainaut M."/>
            <person name="Henrissat B."/>
            <person name="Grigoriev I.V."/>
            <person name="Spatafora J.W."/>
            <person name="Aime M.C."/>
        </authorList>
    </citation>
    <scope>NUCLEOTIDE SEQUENCE [LARGE SCALE GENOMIC DNA]</scope>
    <source>
        <strain evidence="1 2">MCA 4658</strain>
    </source>
</reference>
<protein>
    <submittedName>
        <fullName evidence="1">Uncharacterized protein</fullName>
    </submittedName>
</protein>
<keyword evidence="2" id="KW-1185">Reference proteome</keyword>
<proteinExistence type="predicted"/>
<evidence type="ECO:0000313" key="1">
    <source>
        <dbReference type="EMBL" id="PWN39203.1"/>
    </source>
</evidence>
<dbReference type="Proteomes" id="UP000245783">
    <property type="component" value="Unassembled WGS sequence"/>
</dbReference>
<dbReference type="AlphaFoldDB" id="A0A316VS19"/>
<dbReference type="GeneID" id="37039202"/>
<name>A0A316VS19_9BASI</name>
<dbReference type="EMBL" id="KZ819486">
    <property type="protein sequence ID" value="PWN39203.1"/>
    <property type="molecule type" value="Genomic_DNA"/>
</dbReference>
<sequence>MHASAMRSVQLPSQQQPSTHARVLCLPCTDTYDHDHEYSNSPLQLVTYCCTKLARHSNSQVCSAFAPLALLAWPSLSACLVGTACRRPTDLHSLIRLQPCRSSIVNAIAPMQLRLFKRRHPHGTAPHHASPEWHFRADASHLTFCTTVSDGRQPHVACLSVHDGSHICIHSKPSVCAHLRGGAGSICFNHEMHECLDVHFPLDMCLCLDSWMDAVAAPWVYVVVKLRDSCMQGLAGASAPSIAPSFLNADRSSHKLSQIYQARDCLPCEASSLAPNSSVSSPMPRVHVLAWRTLP</sequence>
<gene>
    <name evidence="1" type="ORF">IE81DRAFT_42256</name>
</gene>
<accession>A0A316VS19</accession>
<organism evidence="1 2">
    <name type="scientific">Ceraceosorus guamensis</name>
    <dbReference type="NCBI Taxonomy" id="1522189"/>
    <lineage>
        <taxon>Eukaryota</taxon>
        <taxon>Fungi</taxon>
        <taxon>Dikarya</taxon>
        <taxon>Basidiomycota</taxon>
        <taxon>Ustilaginomycotina</taxon>
        <taxon>Exobasidiomycetes</taxon>
        <taxon>Ceraceosorales</taxon>
        <taxon>Ceraceosoraceae</taxon>
        <taxon>Ceraceosorus</taxon>
    </lineage>
</organism>
<evidence type="ECO:0000313" key="2">
    <source>
        <dbReference type="Proteomes" id="UP000245783"/>
    </source>
</evidence>
<dbReference type="InParanoid" id="A0A316VS19"/>